<evidence type="ECO:0000313" key="1">
    <source>
        <dbReference type="EMBL" id="GHI88111.1"/>
    </source>
</evidence>
<organism evidence="1 2">
    <name type="scientific">Streptomyces xanthophaeus</name>
    <dbReference type="NCBI Taxonomy" id="67385"/>
    <lineage>
        <taxon>Bacteria</taxon>
        <taxon>Bacillati</taxon>
        <taxon>Actinomycetota</taxon>
        <taxon>Actinomycetes</taxon>
        <taxon>Kitasatosporales</taxon>
        <taxon>Streptomycetaceae</taxon>
        <taxon>Streptomyces</taxon>
    </lineage>
</organism>
<dbReference type="Proteomes" id="UP000600026">
    <property type="component" value="Unassembled WGS sequence"/>
</dbReference>
<proteinExistence type="predicted"/>
<gene>
    <name evidence="1" type="ORF">Sxan_54750</name>
</gene>
<dbReference type="OrthoDB" id="4315973at2"/>
<evidence type="ECO:0000313" key="2">
    <source>
        <dbReference type="Proteomes" id="UP000600026"/>
    </source>
</evidence>
<dbReference type="AlphaFoldDB" id="A0A919H0K0"/>
<sequence>MTETGTPQLRLGYGRAEVALSVVPGHEDHWRLTADWYGELSADFEVEGIEPDEVIAFTDRLIAGMDGDEAFTTRLTPGRNNPLTVRALPVEDAFAFLAQLTPNGDDAVVHLDLDLDHVAADELRTEFQAFRRSLA</sequence>
<comment type="caution">
    <text evidence="1">The sequence shown here is derived from an EMBL/GenBank/DDBJ whole genome shotgun (WGS) entry which is preliminary data.</text>
</comment>
<keyword evidence="2" id="KW-1185">Reference proteome</keyword>
<dbReference type="RefSeq" id="WP_031145090.1">
    <property type="nucleotide sequence ID" value="NZ_BNEE01000006.1"/>
</dbReference>
<reference evidence="1" key="1">
    <citation type="submission" date="2020-09" db="EMBL/GenBank/DDBJ databases">
        <title>Whole genome shotgun sequence of Streptomyces xanthophaeus NBRC 12829.</title>
        <authorList>
            <person name="Komaki H."/>
            <person name="Tamura T."/>
        </authorList>
    </citation>
    <scope>NUCLEOTIDE SEQUENCE</scope>
    <source>
        <strain evidence="1">NBRC 12829</strain>
    </source>
</reference>
<accession>A0A919H0K0</accession>
<dbReference type="EMBL" id="BNEE01000006">
    <property type="protein sequence ID" value="GHI88111.1"/>
    <property type="molecule type" value="Genomic_DNA"/>
</dbReference>
<name>A0A919H0K0_9ACTN</name>
<protein>
    <submittedName>
        <fullName evidence="1">Uncharacterized protein</fullName>
    </submittedName>
</protein>